<dbReference type="AlphaFoldDB" id="A0A6A2X5Y3"/>
<name>A0A6A2X5Y3_HIBSY</name>
<evidence type="ECO:0000313" key="2">
    <source>
        <dbReference type="Proteomes" id="UP000436088"/>
    </source>
</evidence>
<keyword evidence="2" id="KW-1185">Reference proteome</keyword>
<dbReference type="Proteomes" id="UP000436088">
    <property type="component" value="Unassembled WGS sequence"/>
</dbReference>
<dbReference type="EMBL" id="VEPZ02001652">
    <property type="protein sequence ID" value="KAE8664380.1"/>
    <property type="molecule type" value="Genomic_DNA"/>
</dbReference>
<comment type="caution">
    <text evidence="1">The sequence shown here is derived from an EMBL/GenBank/DDBJ whole genome shotgun (WGS) entry which is preliminary data.</text>
</comment>
<gene>
    <name evidence="1" type="ORF">F3Y22_tig00112800pilonHSYRG00088</name>
</gene>
<evidence type="ECO:0000313" key="1">
    <source>
        <dbReference type="EMBL" id="KAE8664380.1"/>
    </source>
</evidence>
<accession>A0A6A2X5Y3</accession>
<organism evidence="1 2">
    <name type="scientific">Hibiscus syriacus</name>
    <name type="common">Rose of Sharon</name>
    <dbReference type="NCBI Taxonomy" id="106335"/>
    <lineage>
        <taxon>Eukaryota</taxon>
        <taxon>Viridiplantae</taxon>
        <taxon>Streptophyta</taxon>
        <taxon>Embryophyta</taxon>
        <taxon>Tracheophyta</taxon>
        <taxon>Spermatophyta</taxon>
        <taxon>Magnoliopsida</taxon>
        <taxon>eudicotyledons</taxon>
        <taxon>Gunneridae</taxon>
        <taxon>Pentapetalae</taxon>
        <taxon>rosids</taxon>
        <taxon>malvids</taxon>
        <taxon>Malvales</taxon>
        <taxon>Malvaceae</taxon>
        <taxon>Malvoideae</taxon>
        <taxon>Hibiscus</taxon>
    </lineage>
</organism>
<reference evidence="1" key="1">
    <citation type="submission" date="2019-09" db="EMBL/GenBank/DDBJ databases">
        <title>Draft genome information of white flower Hibiscus syriacus.</title>
        <authorList>
            <person name="Kim Y.-M."/>
        </authorList>
    </citation>
    <scope>NUCLEOTIDE SEQUENCE [LARGE SCALE GENOMIC DNA]</scope>
    <source>
        <strain evidence="1">YM2019G1</strain>
    </source>
</reference>
<sequence length="292" mass="31686">MSSPTTGGGSLSIDEEETAETRIRRLISERPLIIFIRSSCCMSCHEETLGHGVHPTVIELDDHEFTSSLDRLLTAASPLGISPPPSSLAEPVSAVSNPSLLSTLVADSSRSSSKLVFSVLSKVLLPILQSTPIHEPLHLIMQNRDGCSTSAPKNVRKCPAVKRHHPFCSINRPPAIQSATQLRYIGCSKPDCIISASKLYPVDTTTIQQTLSQPAQPPNGSRKTPVNPSESVFFTCDAQEMVDASELTNIGSSDICSKTGVRNVKRVLHQCMEMSKVYSDSDNFNRNEKNTA</sequence>
<protein>
    <submittedName>
        <fullName evidence="1">Glutaredoxin-C6</fullName>
    </submittedName>
</protein>
<dbReference type="Gene3D" id="3.40.30.10">
    <property type="entry name" value="Glutaredoxin"/>
    <property type="match status" value="1"/>
</dbReference>
<proteinExistence type="predicted"/>